<dbReference type="SFLD" id="SFLDG01082">
    <property type="entry name" value="B12-binding_domain_containing"/>
    <property type="match status" value="1"/>
</dbReference>
<dbReference type="AlphaFoldDB" id="A0A6H1WUE5"/>
<dbReference type="SFLD" id="SFLDG01123">
    <property type="entry name" value="methyltransferase_(Class_B)"/>
    <property type="match status" value="1"/>
</dbReference>
<name>A0A6H1WUE5_9BACT</name>
<accession>A0A6H1WUE5</accession>
<dbReference type="PANTHER" id="PTHR43409">
    <property type="entry name" value="ANAEROBIC MAGNESIUM-PROTOPORPHYRIN IX MONOMETHYL ESTER CYCLASE-RELATED"/>
    <property type="match status" value="1"/>
</dbReference>
<dbReference type="InterPro" id="IPR023404">
    <property type="entry name" value="rSAM_horseshoe"/>
</dbReference>
<dbReference type="Proteomes" id="UP000501253">
    <property type="component" value="Chromosome"/>
</dbReference>
<dbReference type="CDD" id="cd02068">
    <property type="entry name" value="radical_SAM_B12_BD"/>
    <property type="match status" value="1"/>
</dbReference>
<evidence type="ECO:0000259" key="9">
    <source>
        <dbReference type="PROSITE" id="PS51918"/>
    </source>
</evidence>
<dbReference type="Gene3D" id="3.80.30.20">
    <property type="entry name" value="tm_1862 like domain"/>
    <property type="match status" value="1"/>
</dbReference>
<dbReference type="EMBL" id="CP042909">
    <property type="protein sequence ID" value="QJA06774.1"/>
    <property type="molecule type" value="Genomic_DNA"/>
</dbReference>
<keyword evidence="11" id="KW-1185">Reference proteome</keyword>
<dbReference type="InterPro" id="IPR058240">
    <property type="entry name" value="rSAM_sf"/>
</dbReference>
<dbReference type="GO" id="GO:0046872">
    <property type="term" value="F:metal ion binding"/>
    <property type="evidence" value="ECO:0007669"/>
    <property type="project" value="UniProtKB-KW"/>
</dbReference>
<protein>
    <submittedName>
        <fullName evidence="10">Radical SAM protein</fullName>
    </submittedName>
</protein>
<organism evidence="10 11">
    <name type="scientific">Thermosulfurimonas marina</name>
    <dbReference type="NCBI Taxonomy" id="2047767"/>
    <lineage>
        <taxon>Bacteria</taxon>
        <taxon>Pseudomonadati</taxon>
        <taxon>Thermodesulfobacteriota</taxon>
        <taxon>Thermodesulfobacteria</taxon>
        <taxon>Thermodesulfobacteriales</taxon>
        <taxon>Thermodesulfobacteriaceae</taxon>
        <taxon>Thermosulfurimonas</taxon>
    </lineage>
</organism>
<proteinExistence type="predicted"/>
<dbReference type="InterPro" id="IPR007197">
    <property type="entry name" value="rSAM"/>
</dbReference>
<feature type="domain" description="B12-binding" evidence="8">
    <location>
        <begin position="1"/>
        <end position="132"/>
    </location>
</feature>
<keyword evidence="5" id="KW-0479">Metal-binding</keyword>
<dbReference type="CDD" id="cd01335">
    <property type="entry name" value="Radical_SAM"/>
    <property type="match status" value="1"/>
</dbReference>
<dbReference type="PANTHER" id="PTHR43409:SF7">
    <property type="entry name" value="BLL1977 PROTEIN"/>
    <property type="match status" value="1"/>
</dbReference>
<dbReference type="Pfam" id="PF02310">
    <property type="entry name" value="B12-binding"/>
    <property type="match status" value="1"/>
</dbReference>
<keyword evidence="4" id="KW-0949">S-adenosyl-L-methionine</keyword>
<evidence type="ECO:0000313" key="10">
    <source>
        <dbReference type="EMBL" id="QJA06774.1"/>
    </source>
</evidence>
<gene>
    <name evidence="10" type="ORF">FVE67_08215</name>
</gene>
<evidence type="ECO:0000256" key="6">
    <source>
        <dbReference type="ARBA" id="ARBA00023004"/>
    </source>
</evidence>
<evidence type="ECO:0000256" key="1">
    <source>
        <dbReference type="ARBA" id="ARBA00001966"/>
    </source>
</evidence>
<keyword evidence="7" id="KW-0411">Iron-sulfur</keyword>
<dbReference type="SUPFAM" id="SSF102114">
    <property type="entry name" value="Radical SAM enzymes"/>
    <property type="match status" value="1"/>
</dbReference>
<reference evidence="10 11" key="1">
    <citation type="submission" date="2019-08" db="EMBL/GenBank/DDBJ databases">
        <title>Complete genome sequence of Thermosulfurimonas marina SU872T, an anaerobic thermophilic chemolithoautotrophic bacterium isolated from a shallow marine hydrothermal vent.</title>
        <authorList>
            <person name="Allioux M."/>
            <person name="Jebbar M."/>
            <person name="Slobodkina G."/>
            <person name="Slobodkin A."/>
            <person name="Moalic Y."/>
            <person name="Frolova A."/>
            <person name="Shao Z."/>
            <person name="Alain K."/>
        </authorList>
    </citation>
    <scope>NUCLEOTIDE SEQUENCE [LARGE SCALE GENOMIC DNA]</scope>
    <source>
        <strain evidence="10 11">SU872</strain>
    </source>
</reference>
<comment type="cofactor">
    <cofactor evidence="1">
        <name>[4Fe-4S] cluster</name>
        <dbReference type="ChEBI" id="CHEBI:49883"/>
    </cofactor>
</comment>
<dbReference type="InterPro" id="IPR006638">
    <property type="entry name" value="Elp3/MiaA/NifB-like_rSAM"/>
</dbReference>
<evidence type="ECO:0000259" key="8">
    <source>
        <dbReference type="PROSITE" id="PS51332"/>
    </source>
</evidence>
<evidence type="ECO:0000256" key="5">
    <source>
        <dbReference type="ARBA" id="ARBA00022723"/>
    </source>
</evidence>
<keyword evidence="3" id="KW-0808">Transferase</keyword>
<dbReference type="GO" id="GO:0005829">
    <property type="term" value="C:cytosol"/>
    <property type="evidence" value="ECO:0007669"/>
    <property type="project" value="TreeGrafter"/>
</dbReference>
<dbReference type="PROSITE" id="PS51332">
    <property type="entry name" value="B12_BINDING"/>
    <property type="match status" value="1"/>
</dbReference>
<dbReference type="InterPro" id="IPR051198">
    <property type="entry name" value="BchE-like"/>
</dbReference>
<evidence type="ECO:0000256" key="4">
    <source>
        <dbReference type="ARBA" id="ARBA00022691"/>
    </source>
</evidence>
<dbReference type="SMART" id="SM00729">
    <property type="entry name" value="Elp3"/>
    <property type="match status" value="1"/>
</dbReference>
<dbReference type="GO" id="GO:0051539">
    <property type="term" value="F:4 iron, 4 sulfur cluster binding"/>
    <property type="evidence" value="ECO:0007669"/>
    <property type="project" value="UniProtKB-KW"/>
</dbReference>
<dbReference type="RefSeq" id="WP_168720125.1">
    <property type="nucleotide sequence ID" value="NZ_CP042909.1"/>
</dbReference>
<feature type="domain" description="Radical SAM core" evidence="9">
    <location>
        <begin position="172"/>
        <end position="391"/>
    </location>
</feature>
<dbReference type="GO" id="GO:0031419">
    <property type="term" value="F:cobalamin binding"/>
    <property type="evidence" value="ECO:0007669"/>
    <property type="project" value="InterPro"/>
</dbReference>
<dbReference type="Gene3D" id="3.40.50.280">
    <property type="entry name" value="Cobalamin-binding domain"/>
    <property type="match status" value="1"/>
</dbReference>
<evidence type="ECO:0000256" key="3">
    <source>
        <dbReference type="ARBA" id="ARBA00022679"/>
    </source>
</evidence>
<dbReference type="InterPro" id="IPR006158">
    <property type="entry name" value="Cobalamin-bd"/>
</dbReference>
<dbReference type="InterPro" id="IPR034466">
    <property type="entry name" value="Methyltransferase_Class_B"/>
</dbReference>
<dbReference type="Pfam" id="PF04055">
    <property type="entry name" value="Radical_SAM"/>
    <property type="match status" value="1"/>
</dbReference>
<evidence type="ECO:0000256" key="2">
    <source>
        <dbReference type="ARBA" id="ARBA00022603"/>
    </source>
</evidence>
<evidence type="ECO:0000313" key="11">
    <source>
        <dbReference type="Proteomes" id="UP000501253"/>
    </source>
</evidence>
<sequence length="461" mass="53353">MRIVCIEPRNPHTHVFSAFKLPRLAMPLLGTILRHRGHEVTVFLEEWGPVSESALREADLVLISTITPTAPRAYAWSRRIREEFRKPVVMGGPHVTFLPDEALDYADFVVRGEGEETLVELVEAFQDGGGFEGIAGLSFRKNGEKIHNPPRKALASLDDLPIPDFSLVPGVSPERLRIYPTATSRGCPYGCVFCSVIAMFGRKYRFRSAELVLEELSRIEPGQHVFIYDDNFAANLERTKALLEGMVRRGFRGEWSSQVRIDIYRDRELLELMRRSRCFVVYIGLESVNPETLKAFRKGITYQEILEGVETLHRYGIRVHGMFVIGADTDTEETIWATLDFARRVRLDSAQFLILTPIPGSKLFENYRKEGRIFDYRWELYDGHHVVFEPRNLSPLRLQELSAELHARFYSLREALRFLLRGDKYGAYLRFMGRRFVKRWEEENREFFQELRARTAERAAA</sequence>
<dbReference type="GO" id="GO:0003824">
    <property type="term" value="F:catalytic activity"/>
    <property type="evidence" value="ECO:0007669"/>
    <property type="project" value="InterPro"/>
</dbReference>
<keyword evidence="2" id="KW-0489">Methyltransferase</keyword>
<dbReference type="PROSITE" id="PS51918">
    <property type="entry name" value="RADICAL_SAM"/>
    <property type="match status" value="1"/>
</dbReference>
<keyword evidence="6" id="KW-0408">Iron</keyword>
<dbReference type="SFLD" id="SFLDS00029">
    <property type="entry name" value="Radical_SAM"/>
    <property type="match status" value="1"/>
</dbReference>
<evidence type="ECO:0000256" key="7">
    <source>
        <dbReference type="ARBA" id="ARBA00023014"/>
    </source>
</evidence>
<dbReference type="KEGG" id="tmai:FVE67_08215"/>